<feature type="region of interest" description="Disordered" evidence="1">
    <location>
        <begin position="386"/>
        <end position="420"/>
    </location>
</feature>
<accession>A0A7I7XET5</accession>
<reference evidence="3 4" key="1">
    <citation type="journal article" date="2019" name="Emerg. Microbes Infect.">
        <title>Comprehensive subspecies identification of 175 nontuberculous mycobacteria species based on 7547 genomic profiles.</title>
        <authorList>
            <person name="Matsumoto Y."/>
            <person name="Kinjo T."/>
            <person name="Motooka D."/>
            <person name="Nabeya D."/>
            <person name="Jung N."/>
            <person name="Uechi K."/>
            <person name="Horii T."/>
            <person name="Iida T."/>
            <person name="Fujita J."/>
            <person name="Nakamura S."/>
        </authorList>
    </citation>
    <scope>NUCLEOTIDE SEQUENCE [LARGE SCALE GENOMIC DNA]</scope>
    <source>
        <strain evidence="3 4">JCM 13574</strain>
    </source>
</reference>
<evidence type="ECO:0000256" key="2">
    <source>
        <dbReference type="SAM" id="Phobius"/>
    </source>
</evidence>
<evidence type="ECO:0000256" key="1">
    <source>
        <dbReference type="SAM" id="MobiDB-lite"/>
    </source>
</evidence>
<dbReference type="RefSeq" id="WP_163735935.1">
    <property type="nucleotide sequence ID" value="NZ_AP022610.1"/>
</dbReference>
<dbReference type="EMBL" id="AP022610">
    <property type="protein sequence ID" value="BBZ27695.1"/>
    <property type="molecule type" value="Genomic_DNA"/>
</dbReference>
<feature type="transmembrane region" description="Helical" evidence="2">
    <location>
        <begin position="28"/>
        <end position="50"/>
    </location>
</feature>
<dbReference type="KEGG" id="mmag:MMAD_19900"/>
<keyword evidence="2" id="KW-1133">Transmembrane helix</keyword>
<evidence type="ECO:0000313" key="4">
    <source>
        <dbReference type="Proteomes" id="UP000466517"/>
    </source>
</evidence>
<keyword evidence="2" id="KW-0472">Membrane</keyword>
<evidence type="ECO:0000313" key="3">
    <source>
        <dbReference type="EMBL" id="BBZ27695.1"/>
    </source>
</evidence>
<proteinExistence type="predicted"/>
<dbReference type="Proteomes" id="UP000466517">
    <property type="component" value="Chromosome"/>
</dbReference>
<name>A0A7I7XET5_9MYCO</name>
<protein>
    <recommendedName>
        <fullName evidence="5">Capsular polysaccharide biosynthesis protein</fullName>
    </recommendedName>
</protein>
<evidence type="ECO:0008006" key="5">
    <source>
        <dbReference type="Google" id="ProtNLM"/>
    </source>
</evidence>
<gene>
    <name evidence="3" type="ORF">MMAD_19900</name>
</gene>
<sequence length="420" mass="44776">MSTVDDPAHRGDVPSIDLAGHFRELGRALLPALVVALVVGGAVFGVRTLLVPKEYGATVVGQITPAQTLVPGDAFVEQMRAPFMGLAQDTNVLNQVLSEVDTGWDVNTLRQHVQLSAGPAPQLLIFTATANSPEVAAQIARSMLVTVAQASFANHARDVSRQADEVQATITAEEARNATLAPDDPAKADSDRQLSDLRAQLTTLQKTGGDQLTILSTPEQDRSPVSPQPVPEALVAALATWIVTAELIVFLRSRVGSKPNRAWARRVAHRYRARFDDDTTADGTLSPVAAAVLAQNQRDGRAVAVLLGDKVASPRSTVAPDGTGSVPHPILRPMSLADEWWQTVDLGRVAAAVVIVTVAGSDRKAAERALRRLHDLGIPTHLVLQPMRRTRHNGSTPPPPPKEAKTSAAQPSLPLDDHAR</sequence>
<keyword evidence="2" id="KW-0812">Transmembrane</keyword>
<keyword evidence="4" id="KW-1185">Reference proteome</keyword>
<organism evidence="3 4">
    <name type="scientific">Mycolicibacterium madagascariense</name>
    <dbReference type="NCBI Taxonomy" id="212765"/>
    <lineage>
        <taxon>Bacteria</taxon>
        <taxon>Bacillati</taxon>
        <taxon>Actinomycetota</taxon>
        <taxon>Actinomycetes</taxon>
        <taxon>Mycobacteriales</taxon>
        <taxon>Mycobacteriaceae</taxon>
        <taxon>Mycolicibacterium</taxon>
    </lineage>
</organism>
<dbReference type="AlphaFoldDB" id="A0A7I7XET5"/>